<gene>
    <name evidence="2" type="ORF">BWY41_00182</name>
</gene>
<sequence>MKYVDIHLSEGKIEYSHRVLLKLIEDIVLQVSGIDSLEKQPDESIKIETKKESLNISLYLNFTLEKRVPEVAWDVQKSLKDNFEKKTGLKVDRIDIFVQKFSSVGLNENFENLFFESSAPELKVNYAP</sequence>
<dbReference type="Pfam" id="PF03780">
    <property type="entry name" value="Asp23"/>
    <property type="match status" value="1"/>
</dbReference>
<reference evidence="2" key="1">
    <citation type="submission" date="2017-02" db="EMBL/GenBank/DDBJ databases">
        <title>Delving into the versatile metabolic prowess of the omnipresent phylum Bacteroidetes.</title>
        <authorList>
            <person name="Nobu M.K."/>
            <person name="Mei R."/>
            <person name="Narihiro T."/>
            <person name="Kuroda K."/>
            <person name="Liu W.-T."/>
        </authorList>
    </citation>
    <scope>NUCLEOTIDE SEQUENCE</scope>
    <source>
        <strain evidence="2">ADurb.Bin276</strain>
    </source>
</reference>
<evidence type="ECO:0008006" key="3">
    <source>
        <dbReference type="Google" id="ProtNLM"/>
    </source>
</evidence>
<dbReference type="EMBL" id="MWBQ01000021">
    <property type="protein sequence ID" value="OQA61231.1"/>
    <property type="molecule type" value="Genomic_DNA"/>
</dbReference>
<evidence type="ECO:0000256" key="1">
    <source>
        <dbReference type="ARBA" id="ARBA00005721"/>
    </source>
</evidence>
<dbReference type="AlphaFoldDB" id="A0A1V5T497"/>
<comment type="similarity">
    <text evidence="1">Belongs to the asp23 family.</text>
</comment>
<organism evidence="2">
    <name type="scientific">Candidatus Atribacter allofermentans</name>
    <dbReference type="NCBI Taxonomy" id="1852833"/>
    <lineage>
        <taxon>Bacteria</taxon>
        <taxon>Pseudomonadati</taxon>
        <taxon>Atribacterota</taxon>
        <taxon>Atribacteria</taxon>
        <taxon>Atribacterales</taxon>
        <taxon>Atribacteraceae</taxon>
        <taxon>Atribacter</taxon>
    </lineage>
</organism>
<accession>A0A1V5T497</accession>
<comment type="caution">
    <text evidence="2">The sequence shown here is derived from an EMBL/GenBank/DDBJ whole genome shotgun (WGS) entry which is preliminary data.</text>
</comment>
<name>A0A1V5T497_9BACT</name>
<proteinExistence type="inferred from homology"/>
<protein>
    <recommendedName>
        <fullName evidence="3">Asp23/Gls24 family envelope stress response protein</fullName>
    </recommendedName>
</protein>
<evidence type="ECO:0000313" key="2">
    <source>
        <dbReference type="EMBL" id="OQA61231.1"/>
    </source>
</evidence>
<dbReference type="InterPro" id="IPR005531">
    <property type="entry name" value="Asp23"/>
</dbReference>
<dbReference type="Proteomes" id="UP000485569">
    <property type="component" value="Unassembled WGS sequence"/>
</dbReference>